<dbReference type="OrthoDB" id="41832at2"/>
<dbReference type="Gene3D" id="3.30.450.40">
    <property type="match status" value="1"/>
</dbReference>
<organism evidence="3 4">
    <name type="scientific">Fervidobacterium pennivorans</name>
    <dbReference type="NCBI Taxonomy" id="93466"/>
    <lineage>
        <taxon>Bacteria</taxon>
        <taxon>Thermotogati</taxon>
        <taxon>Thermotogota</taxon>
        <taxon>Thermotogae</taxon>
        <taxon>Thermotogales</taxon>
        <taxon>Fervidobacteriaceae</taxon>
        <taxon>Fervidobacterium</taxon>
    </lineage>
</organism>
<proteinExistence type="predicted"/>
<feature type="transmembrane region" description="Helical" evidence="2">
    <location>
        <begin position="37"/>
        <end position="54"/>
    </location>
</feature>
<evidence type="ECO:0000313" key="4">
    <source>
        <dbReference type="Proteomes" id="UP000077096"/>
    </source>
</evidence>
<keyword evidence="2" id="KW-1133">Transmembrane helix</keyword>
<sequence length="403" mass="46148">MKKLIQKNNFTNLKSFLFQLLELIISFAIVITLHLTSVISSSVTIVFLVAFIFIWSARYGLLPFLVSISIFQLLLLTLFKQVQNIGGLSLNTVSIFTIVVGLIIGVVGEMLNKKIRDLQNDKKRLELENQKLLSAIGDMRVVISQLQMRIYFEGEGLIVLLERLRELEILDVDEMLTRAVEIIAEFFELENLHLYRCEGNFMRYVAGIGQKRLPNSLDATKSSVIYDALQNGYSTLPKVIMKADITSFEPWFAVVIGEKSNAFGVFVVEDVSPEKFSETLVKYISAVAGWLYANVRTILQEERALEEVYKKPDGTWDENYYIKKKKVFEKRKERFGIPYEELCITYKSEYHNSIVNTFRKSDVLVAYPTNGKIVLRALLAVCDAQGKAKILERLINKYEIEVC</sequence>
<gene>
    <name evidence="3" type="ORF">JM64_06345</name>
</gene>
<dbReference type="EMBL" id="CP011393">
    <property type="protein sequence ID" value="ANE42309.1"/>
    <property type="molecule type" value="Genomic_DNA"/>
</dbReference>
<keyword evidence="1" id="KW-0175">Coiled coil</keyword>
<feature type="transmembrane region" description="Helical" evidence="2">
    <location>
        <begin position="61"/>
        <end position="79"/>
    </location>
</feature>
<dbReference type="SUPFAM" id="SSF55781">
    <property type="entry name" value="GAF domain-like"/>
    <property type="match status" value="1"/>
</dbReference>
<evidence type="ECO:0000256" key="1">
    <source>
        <dbReference type="SAM" id="Coils"/>
    </source>
</evidence>
<protein>
    <recommendedName>
        <fullName evidence="5">GAF domain-containing protein</fullName>
    </recommendedName>
</protein>
<feature type="transmembrane region" description="Helical" evidence="2">
    <location>
        <begin position="85"/>
        <end position="107"/>
    </location>
</feature>
<keyword evidence="2" id="KW-0472">Membrane</keyword>
<evidence type="ECO:0000313" key="3">
    <source>
        <dbReference type="EMBL" id="ANE42309.1"/>
    </source>
</evidence>
<dbReference type="KEGG" id="fng:JM64_06345"/>
<dbReference type="PATRIC" id="fig|93466.3.peg.1349"/>
<keyword evidence="2" id="KW-0812">Transmembrane</keyword>
<evidence type="ECO:0000256" key="2">
    <source>
        <dbReference type="SAM" id="Phobius"/>
    </source>
</evidence>
<dbReference type="InterPro" id="IPR029016">
    <property type="entry name" value="GAF-like_dom_sf"/>
</dbReference>
<dbReference type="Proteomes" id="UP000077096">
    <property type="component" value="Chromosome"/>
</dbReference>
<accession>A0A172T5K5</accession>
<feature type="coiled-coil region" evidence="1">
    <location>
        <begin position="108"/>
        <end position="135"/>
    </location>
</feature>
<name>A0A172T5K5_FERPE</name>
<reference evidence="3 4" key="1">
    <citation type="submission" date="2014-08" db="EMBL/GenBank/DDBJ databases">
        <title>Fervidobacterium pennivorans DYC genome.</title>
        <authorList>
            <person name="Wushke S."/>
        </authorList>
    </citation>
    <scope>NUCLEOTIDE SEQUENCE [LARGE SCALE GENOMIC DNA]</scope>
    <source>
        <strain evidence="3 4">DYC</strain>
    </source>
</reference>
<dbReference type="AlphaFoldDB" id="A0A172T5K5"/>
<evidence type="ECO:0008006" key="5">
    <source>
        <dbReference type="Google" id="ProtNLM"/>
    </source>
</evidence>